<dbReference type="GO" id="GO:0005840">
    <property type="term" value="C:ribosome"/>
    <property type="evidence" value="ECO:0007669"/>
    <property type="project" value="InterPro"/>
</dbReference>
<name>A6I2P2_RAT</name>
<protein>
    <submittedName>
        <fullName evidence="1">RCG25756</fullName>
    </submittedName>
</protein>
<dbReference type="GO" id="GO:0003735">
    <property type="term" value="F:structural constituent of ribosome"/>
    <property type="evidence" value="ECO:0007669"/>
    <property type="project" value="InterPro"/>
</dbReference>
<evidence type="ECO:0000313" key="1">
    <source>
        <dbReference type="EMBL" id="EDL77335.1"/>
    </source>
</evidence>
<reference evidence="1 2" key="1">
    <citation type="submission" date="2005-09" db="EMBL/GenBank/DDBJ databases">
        <authorList>
            <person name="Mural R.J."/>
            <person name="Li P.W."/>
            <person name="Adams M.D."/>
            <person name="Amanatides P.G."/>
            <person name="Baden-Tillson H."/>
            <person name="Barnstead M."/>
            <person name="Chin S.H."/>
            <person name="Dew I."/>
            <person name="Evans C.A."/>
            <person name="Ferriera S."/>
            <person name="Flanigan M."/>
            <person name="Fosler C."/>
            <person name="Glodek A."/>
            <person name="Gu Z."/>
            <person name="Holt R.A."/>
            <person name="Jennings D."/>
            <person name="Kraft C.L."/>
            <person name="Lu F."/>
            <person name="Nguyen T."/>
            <person name="Nusskern D.R."/>
            <person name="Pfannkoch C.M."/>
            <person name="Sitter C."/>
            <person name="Sutton G.G."/>
            <person name="Venter J.C."/>
            <person name="Wang Z."/>
            <person name="Woodage T."/>
            <person name="Zheng X.H."/>
            <person name="Zhong F."/>
        </authorList>
    </citation>
    <scope>NUCLEOTIDE SEQUENCE [LARGE SCALE GENOMIC DNA]</scope>
    <source>
        <strain>BN</strain>
        <strain evidence="2">Sprague-Dawley</strain>
    </source>
</reference>
<dbReference type="AlphaFoldDB" id="A6I2P2"/>
<dbReference type="Proteomes" id="UP000234681">
    <property type="component" value="Chromosome 8"/>
</dbReference>
<evidence type="ECO:0000313" key="2">
    <source>
        <dbReference type="Proteomes" id="UP000234681"/>
    </source>
</evidence>
<proteinExistence type="predicted"/>
<dbReference type="EMBL" id="CH473954">
    <property type="protein sequence ID" value="EDL77335.1"/>
    <property type="molecule type" value="Genomic_DNA"/>
</dbReference>
<dbReference type="GO" id="GO:0006412">
    <property type="term" value="P:translation"/>
    <property type="evidence" value="ECO:0007669"/>
    <property type="project" value="InterPro"/>
</dbReference>
<gene>
    <name evidence="1" type="ORF">rCG_25756</name>
</gene>
<accession>A6I2P2</accession>
<organism evidence="1 2">
    <name type="scientific">Rattus norvegicus</name>
    <name type="common">Rat</name>
    <dbReference type="NCBI Taxonomy" id="10116"/>
    <lineage>
        <taxon>Eukaryota</taxon>
        <taxon>Metazoa</taxon>
        <taxon>Chordata</taxon>
        <taxon>Craniata</taxon>
        <taxon>Vertebrata</taxon>
        <taxon>Euteleostomi</taxon>
        <taxon>Mammalia</taxon>
        <taxon>Eutheria</taxon>
        <taxon>Euarchontoglires</taxon>
        <taxon>Glires</taxon>
        <taxon>Rodentia</taxon>
        <taxon>Myomorpha</taxon>
        <taxon>Muroidea</taxon>
        <taxon>Muridae</taxon>
        <taxon>Murinae</taxon>
        <taxon>Rattus</taxon>
    </lineage>
</organism>
<sequence>MCPSRRSSCTNPGVRVVRLFPLEEKEEYEITEPCKADQKTVDLQILLKMKAIAQLQGYL</sequence>
<dbReference type="InterPro" id="IPR000915">
    <property type="entry name" value="60S_ribosomal_eL6"/>
</dbReference>
<dbReference type="Pfam" id="PF01159">
    <property type="entry name" value="Ribosomal_L6e"/>
    <property type="match status" value="1"/>
</dbReference>